<dbReference type="PROSITE" id="PS51257">
    <property type="entry name" value="PROKAR_LIPOPROTEIN"/>
    <property type="match status" value="1"/>
</dbReference>
<evidence type="ECO:0000259" key="2">
    <source>
        <dbReference type="Pfam" id="PF04366"/>
    </source>
</evidence>
<sequence length="183" mass="19699">MPKLLVFIFAVFMSGCASMGQSDAQQRQNILSMKNEVLTELFKQKPSVRTQIKQVPGYAVFSNVNVNVILASFGGGHGVAKSNTTGKQTFMKMGEVGIGLGAGVKDFRVVMLFHTQQAFDRFIEYGWSFGGQADAAAKASEKGAAVGGEAVIDNVTVYQLTESGLALQATLKGTKYWKDTDLN</sequence>
<evidence type="ECO:0000313" key="3">
    <source>
        <dbReference type="EMBL" id="MET1255489.1"/>
    </source>
</evidence>
<dbReference type="EMBL" id="JBEVCJ010000010">
    <property type="protein sequence ID" value="MET1255489.1"/>
    <property type="molecule type" value="Genomic_DNA"/>
</dbReference>
<feature type="domain" description="Ysc84 actin-binding" evidence="2">
    <location>
        <begin position="95"/>
        <end position="183"/>
    </location>
</feature>
<protein>
    <submittedName>
        <fullName evidence="3">YSC84-related protein</fullName>
    </submittedName>
</protein>
<dbReference type="InterPro" id="IPR007461">
    <property type="entry name" value="Ysc84_actin-binding"/>
</dbReference>
<name>A0ABV2BU78_9GAMM</name>
<reference evidence="3 4" key="1">
    <citation type="submission" date="2024-06" db="EMBL/GenBank/DDBJ databases">
        <authorList>
            <person name="Li F."/>
        </authorList>
    </citation>
    <scope>NUCLEOTIDE SEQUENCE [LARGE SCALE GENOMIC DNA]</scope>
    <source>
        <strain evidence="3 4">GXAS 311</strain>
    </source>
</reference>
<feature type="signal peptide" evidence="1">
    <location>
        <begin position="1"/>
        <end position="19"/>
    </location>
</feature>
<keyword evidence="4" id="KW-1185">Reference proteome</keyword>
<accession>A0ABV2BU78</accession>
<keyword evidence="1" id="KW-0732">Signal</keyword>
<evidence type="ECO:0000256" key="1">
    <source>
        <dbReference type="SAM" id="SignalP"/>
    </source>
</evidence>
<organism evidence="3 4">
    <name type="scientific">Aliikangiella maris</name>
    <dbReference type="NCBI Taxonomy" id="3162458"/>
    <lineage>
        <taxon>Bacteria</taxon>
        <taxon>Pseudomonadati</taxon>
        <taxon>Pseudomonadota</taxon>
        <taxon>Gammaproteobacteria</taxon>
        <taxon>Oceanospirillales</taxon>
        <taxon>Pleioneaceae</taxon>
        <taxon>Aliikangiella</taxon>
    </lineage>
</organism>
<evidence type="ECO:0000313" key="4">
    <source>
        <dbReference type="Proteomes" id="UP001548189"/>
    </source>
</evidence>
<gene>
    <name evidence="3" type="ORF">ABVT43_10155</name>
</gene>
<dbReference type="Pfam" id="PF04366">
    <property type="entry name" value="Ysc84"/>
    <property type="match status" value="1"/>
</dbReference>
<dbReference type="RefSeq" id="WP_353896075.1">
    <property type="nucleotide sequence ID" value="NZ_JBEVCJ010000010.1"/>
</dbReference>
<proteinExistence type="predicted"/>
<comment type="caution">
    <text evidence="3">The sequence shown here is derived from an EMBL/GenBank/DDBJ whole genome shotgun (WGS) entry which is preliminary data.</text>
</comment>
<dbReference type="Proteomes" id="UP001548189">
    <property type="component" value="Unassembled WGS sequence"/>
</dbReference>
<feature type="chain" id="PRO_5045493566" evidence="1">
    <location>
        <begin position="20"/>
        <end position="183"/>
    </location>
</feature>